<dbReference type="PANTHER" id="PTHR43737">
    <property type="entry name" value="BLL7424 PROTEIN"/>
    <property type="match status" value="1"/>
</dbReference>
<organism evidence="1 2">
    <name type="scientific">Azospirillum palustre</name>
    <dbReference type="NCBI Taxonomy" id="2044885"/>
    <lineage>
        <taxon>Bacteria</taxon>
        <taxon>Pseudomonadati</taxon>
        <taxon>Pseudomonadota</taxon>
        <taxon>Alphaproteobacteria</taxon>
        <taxon>Rhodospirillales</taxon>
        <taxon>Azospirillaceae</taxon>
        <taxon>Azospirillum</taxon>
    </lineage>
</organism>
<evidence type="ECO:0008006" key="3">
    <source>
        <dbReference type="Google" id="ProtNLM"/>
    </source>
</evidence>
<dbReference type="RefSeq" id="WP_098734667.1">
    <property type="nucleotide sequence ID" value="NZ_PDKW01000036.1"/>
</dbReference>
<dbReference type="OrthoDB" id="9779968at2"/>
<gene>
    <name evidence="1" type="ORF">CRT60_01415</name>
</gene>
<dbReference type="AlphaFoldDB" id="A0A2B8BKJ9"/>
<sequence>MTISRRGVMQGGLAAGLGLAGGGLTGIPGVRSLAFAADSSAEAPVGMLGAGTLVVVFLRGGADMLALVAPADDPDYRAARTPELRVMAEGAKAGIRLEQTLAPSLDFRLHPDAAPLAELYAARRLAIVHAVGLTDGTRSHFVAQDLMERGIAREEDLARTGSGWVARWLGEGGHDEGEGGRVPAIGTAAAPAAALAGLGGALAVPDLRGGLAPPGGPQAAAVLAALSRQGDGAYERAARAALDGLSAVDGRLPRGTDGKVAAYDAEGGAVYEETEAGRALQTVARMLKMDIGLRAACVDVGGWDTHENQQGRFATAVGQLSRALAAFHADTRRHERDLTLVVMSEFGRRLRGNRSQGTDHGHGGAMLVLGGRVAGGRMLGRWPGLASHQLDRGVDLAVTTDYRTVLSELIGAPAARGFPGFQGAPLGVLRG</sequence>
<evidence type="ECO:0000313" key="2">
    <source>
        <dbReference type="Proteomes" id="UP000225379"/>
    </source>
</evidence>
<dbReference type="PROSITE" id="PS51318">
    <property type="entry name" value="TAT"/>
    <property type="match status" value="1"/>
</dbReference>
<dbReference type="Proteomes" id="UP000225379">
    <property type="component" value="Unassembled WGS sequence"/>
</dbReference>
<keyword evidence="2" id="KW-1185">Reference proteome</keyword>
<dbReference type="InterPro" id="IPR006311">
    <property type="entry name" value="TAT_signal"/>
</dbReference>
<name>A0A2B8BKJ9_9PROT</name>
<comment type="caution">
    <text evidence="1">The sequence shown here is derived from an EMBL/GenBank/DDBJ whole genome shotgun (WGS) entry which is preliminary data.</text>
</comment>
<dbReference type="PANTHER" id="PTHR43737:SF1">
    <property type="entry name" value="DUF1501 DOMAIN-CONTAINING PROTEIN"/>
    <property type="match status" value="1"/>
</dbReference>
<dbReference type="EMBL" id="PDKW01000036">
    <property type="protein sequence ID" value="PGH59316.1"/>
    <property type="molecule type" value="Genomic_DNA"/>
</dbReference>
<protein>
    <recommendedName>
        <fullName evidence="3">Transcriptional initiation protein Tat</fullName>
    </recommendedName>
</protein>
<dbReference type="Pfam" id="PF07394">
    <property type="entry name" value="DUF1501"/>
    <property type="match status" value="1"/>
</dbReference>
<dbReference type="InterPro" id="IPR010869">
    <property type="entry name" value="DUF1501"/>
</dbReference>
<accession>A0A2B8BKJ9</accession>
<reference evidence="2" key="1">
    <citation type="submission" date="2017-10" db="EMBL/GenBank/DDBJ databases">
        <authorList>
            <person name="Kravchenko I.K."/>
            <person name="Grouzdev D.S."/>
        </authorList>
    </citation>
    <scope>NUCLEOTIDE SEQUENCE [LARGE SCALE GENOMIC DNA]</scope>
    <source>
        <strain evidence="2">B2</strain>
    </source>
</reference>
<proteinExistence type="predicted"/>
<evidence type="ECO:0000313" key="1">
    <source>
        <dbReference type="EMBL" id="PGH59316.1"/>
    </source>
</evidence>